<evidence type="ECO:0000256" key="2">
    <source>
        <dbReference type="ARBA" id="ARBA00022670"/>
    </source>
</evidence>
<dbReference type="PRINTS" id="PR00723">
    <property type="entry name" value="SUBTILISIN"/>
</dbReference>
<proteinExistence type="inferred from homology"/>
<keyword evidence="4" id="KW-0720">Serine protease</keyword>
<dbReference type="Proteomes" id="UP001430848">
    <property type="component" value="Unassembled WGS sequence"/>
</dbReference>
<dbReference type="Gene3D" id="1.25.40.20">
    <property type="entry name" value="Ankyrin repeat-containing domain"/>
    <property type="match status" value="1"/>
</dbReference>
<evidence type="ECO:0000256" key="1">
    <source>
        <dbReference type="ARBA" id="ARBA00011073"/>
    </source>
</evidence>
<comment type="similarity">
    <text evidence="1">Belongs to the peptidase S8 family.</text>
</comment>
<accession>A0ABR1NPA4</accession>
<dbReference type="SUPFAM" id="SSF52743">
    <property type="entry name" value="Subtilisin-like"/>
    <property type="match status" value="1"/>
</dbReference>
<dbReference type="PANTHER" id="PTHR43806">
    <property type="entry name" value="PEPTIDASE S8"/>
    <property type="match status" value="1"/>
</dbReference>
<gene>
    <name evidence="7" type="ORF">SLS63_013160</name>
</gene>
<evidence type="ECO:0000256" key="5">
    <source>
        <dbReference type="SAM" id="MobiDB-lite"/>
    </source>
</evidence>
<dbReference type="CDD" id="cd07491">
    <property type="entry name" value="Peptidases_S8_7"/>
    <property type="match status" value="1"/>
</dbReference>
<protein>
    <recommendedName>
        <fullName evidence="6">Peptidase S8/S53 domain-containing protein</fullName>
    </recommendedName>
</protein>
<dbReference type="PANTHER" id="PTHR43806:SF11">
    <property type="entry name" value="CEREVISIN-RELATED"/>
    <property type="match status" value="1"/>
</dbReference>
<reference evidence="7 8" key="1">
    <citation type="submission" date="2024-02" db="EMBL/GenBank/DDBJ databases">
        <title>De novo assembly and annotation of 12 fungi associated with fruit tree decline syndrome in Ontario, Canada.</title>
        <authorList>
            <person name="Sulman M."/>
            <person name="Ellouze W."/>
            <person name="Ilyukhin E."/>
        </authorList>
    </citation>
    <scope>NUCLEOTIDE SEQUENCE [LARGE SCALE GENOMIC DNA]</scope>
    <source>
        <strain evidence="7 8">M169</strain>
    </source>
</reference>
<sequence length="887" mass="100814">MEVDRPQKVEKESKNPVRDPSQKFEEFAKMEVSHQKWEFPNIANDFLLNHTQTDPGAYFGQYERYMKKTEFDDILTQILARLAPPAREKSSLPKFLHWLIGVNKRVLTKVDKDTSKTPLLYSLYKNMHVVVETILKIVVDPKQNLGVVLEESEERSYGTCLHMAIQCESPSLKVMADKCNSFPDQFGKLDWHGNTPLHLLAQCRGSELDIEHLEDILQGRLGQIEKPELATTETANDRDHAGHIDKSESSQIKRAEFRQIEFRVQVLETMAKALNSALKQKNKEGMTPYQLRLHTIESSQNVKDVLKRVRANQEIGESNSTIEMLRERAKRTIIAKDPVAKAIRTFCIRTFTKPDDIVECLYRPGEERHLEFDLAGFPGRSIREDFLLGLQSHIRFESFLRYVALPKLIVEPSKRSVYAARIMKVAVVDYRPGDSSHRDSVITKALADFQVEYWNWKKLDLCSDVISNSTEIVQEVSMYWSGNPAVMMGWASREGFSNKTKFPEGYEEWPSTEEQLRKFKDRIECSETSAECQAQTQLSSISVFWVRDNEMLSYASDFKTSEDGPEERTNPWLEIMENFSRALRTIKPRPEVQFKPVKIAIIDDGIDATQPELHQRIVMGRSFSPYLNSTEFMNAYFVPSGNHGTLMATLICKICPKPQLYVARLEERLSKGGGRLITAKSAVEAIKWAAACGVDIISMSWTIESRESNKEDTEMLKGAVQAAERQGILLFGSASDQGGGREERTYPAKGCIKIGGASAHGDKLTWVNEDTVDFLLPGRRIPFKNMESDTFSYETGSSLATACASGLAGALLYAARVLGSEKLCKRDNLVGAFKGMRMHKSNFIDVKEHLKDDLEKKLKNDLMWDPSDWNGKETRDTLKRHLESIIA</sequence>
<keyword evidence="3" id="KW-0378">Hydrolase</keyword>
<feature type="region of interest" description="Disordered" evidence="5">
    <location>
        <begin position="1"/>
        <end position="23"/>
    </location>
</feature>
<evidence type="ECO:0000256" key="3">
    <source>
        <dbReference type="ARBA" id="ARBA00022801"/>
    </source>
</evidence>
<comment type="caution">
    <text evidence="7">The sequence shown here is derived from an EMBL/GenBank/DDBJ whole genome shotgun (WGS) entry which is preliminary data.</text>
</comment>
<evidence type="ECO:0000313" key="7">
    <source>
        <dbReference type="EMBL" id="KAK7709645.1"/>
    </source>
</evidence>
<evidence type="ECO:0000259" key="6">
    <source>
        <dbReference type="Pfam" id="PF00082"/>
    </source>
</evidence>
<dbReference type="EMBL" id="JAKNSF020000166">
    <property type="protein sequence ID" value="KAK7709645.1"/>
    <property type="molecule type" value="Genomic_DNA"/>
</dbReference>
<dbReference type="InterPro" id="IPR050131">
    <property type="entry name" value="Peptidase_S8_subtilisin-like"/>
</dbReference>
<organism evidence="7 8">
    <name type="scientific">Diaporthe eres</name>
    <name type="common">Phomopsis oblonga</name>
    <dbReference type="NCBI Taxonomy" id="83184"/>
    <lineage>
        <taxon>Eukaryota</taxon>
        <taxon>Fungi</taxon>
        <taxon>Dikarya</taxon>
        <taxon>Ascomycota</taxon>
        <taxon>Pezizomycotina</taxon>
        <taxon>Sordariomycetes</taxon>
        <taxon>Sordariomycetidae</taxon>
        <taxon>Diaporthales</taxon>
        <taxon>Diaporthaceae</taxon>
        <taxon>Diaporthe</taxon>
        <taxon>Diaporthe eres species complex</taxon>
    </lineage>
</organism>
<feature type="domain" description="Peptidase S8/S53" evidence="6">
    <location>
        <begin position="597"/>
        <end position="814"/>
    </location>
</feature>
<evidence type="ECO:0000313" key="8">
    <source>
        <dbReference type="Proteomes" id="UP001430848"/>
    </source>
</evidence>
<dbReference type="InterPro" id="IPR000209">
    <property type="entry name" value="Peptidase_S8/S53_dom"/>
</dbReference>
<keyword evidence="8" id="KW-1185">Reference proteome</keyword>
<dbReference type="InterPro" id="IPR015500">
    <property type="entry name" value="Peptidase_S8_subtilisin-rel"/>
</dbReference>
<dbReference type="Gene3D" id="3.40.50.200">
    <property type="entry name" value="Peptidase S8/S53 domain"/>
    <property type="match status" value="1"/>
</dbReference>
<dbReference type="InterPro" id="IPR036852">
    <property type="entry name" value="Peptidase_S8/S53_dom_sf"/>
</dbReference>
<keyword evidence="2" id="KW-0645">Protease</keyword>
<dbReference type="InterPro" id="IPR036770">
    <property type="entry name" value="Ankyrin_rpt-contain_sf"/>
</dbReference>
<name>A0ABR1NPA4_DIAER</name>
<evidence type="ECO:0000256" key="4">
    <source>
        <dbReference type="ARBA" id="ARBA00022825"/>
    </source>
</evidence>
<dbReference type="Pfam" id="PF00082">
    <property type="entry name" value="Peptidase_S8"/>
    <property type="match status" value="1"/>
</dbReference>